<organism evidence="1 2">
    <name type="scientific">Streptomyces achmelvichensis</name>
    <dbReference type="NCBI Taxonomy" id="3134111"/>
    <lineage>
        <taxon>Bacteria</taxon>
        <taxon>Bacillati</taxon>
        <taxon>Actinomycetota</taxon>
        <taxon>Actinomycetes</taxon>
        <taxon>Kitasatosporales</taxon>
        <taxon>Streptomycetaceae</taxon>
        <taxon>Streptomyces</taxon>
    </lineage>
</organism>
<name>A0ACC6Q3S7_9ACTN</name>
<proteinExistence type="predicted"/>
<evidence type="ECO:0000313" key="2">
    <source>
        <dbReference type="Proteomes" id="UP001377168"/>
    </source>
</evidence>
<dbReference type="EMBL" id="JBBKAJ010000022">
    <property type="protein sequence ID" value="MEJ8638286.1"/>
    <property type="molecule type" value="Genomic_DNA"/>
</dbReference>
<protein>
    <submittedName>
        <fullName evidence="1">Glycoside hydrolase family 75 protein</fullName>
    </submittedName>
</protein>
<accession>A0ACC6Q3S7</accession>
<evidence type="ECO:0000313" key="1">
    <source>
        <dbReference type="EMBL" id="MEJ8638286.1"/>
    </source>
</evidence>
<sequence length="245" mass="25043">MRTRTLALAVSGAALLAAVALPATASSAATGTGAFREGTVAAADLLAKVTGCPQISNGLYRTDSEAPATIPVCGKDGVVYWTADMDIDCDGQVTSACNTGTDPWFQAATAFHQSDGRALDAERLPYVVVPTSSAIWNYASAGIKGGGVVAVIHNNQVQYAVVGDTGPSQIIGEASYATARALGIDPDPSTGGTAAGVTYIFFPNTTVLPIENHEAAVTLGETLAKQFVAGFRQRGPAPEGAVRVR</sequence>
<reference evidence="1" key="1">
    <citation type="submission" date="2024-03" db="EMBL/GenBank/DDBJ databases">
        <title>Novel Streptomyces species of biotechnological and ecological value are a feature of Machair soil.</title>
        <authorList>
            <person name="Prole J.R."/>
            <person name="Goodfellow M."/>
            <person name="Allenby N."/>
            <person name="Ward A.C."/>
        </authorList>
    </citation>
    <scope>NUCLEOTIDE SEQUENCE</scope>
    <source>
        <strain evidence="1">MS2.AVA.5</strain>
    </source>
</reference>
<gene>
    <name evidence="1" type="ORF">WKI67_33510</name>
</gene>
<comment type="caution">
    <text evidence="1">The sequence shown here is derived from an EMBL/GenBank/DDBJ whole genome shotgun (WGS) entry which is preliminary data.</text>
</comment>
<keyword evidence="2" id="KW-1185">Reference proteome</keyword>
<dbReference type="Proteomes" id="UP001377168">
    <property type="component" value="Unassembled WGS sequence"/>
</dbReference>
<keyword evidence="1" id="KW-0378">Hydrolase</keyword>